<feature type="transmembrane region" description="Helical" evidence="1">
    <location>
        <begin position="48"/>
        <end position="64"/>
    </location>
</feature>
<dbReference type="CDD" id="cd01060">
    <property type="entry name" value="Membrane-FADS-like"/>
    <property type="match status" value="1"/>
</dbReference>
<reference evidence="3" key="1">
    <citation type="journal article" date="2014" name="Int. J. Syst. Evol. Microbiol.">
        <title>Complete genome sequence of Corynebacterium casei LMG S-19264T (=DSM 44701T), isolated from a smear-ripened cheese.</title>
        <authorList>
            <consortium name="US DOE Joint Genome Institute (JGI-PGF)"/>
            <person name="Walter F."/>
            <person name="Albersmeier A."/>
            <person name="Kalinowski J."/>
            <person name="Ruckert C."/>
        </authorList>
    </citation>
    <scope>NUCLEOTIDE SEQUENCE</scope>
    <source>
        <strain evidence="3">KCTC 23430</strain>
    </source>
</reference>
<evidence type="ECO:0000256" key="1">
    <source>
        <dbReference type="SAM" id="Phobius"/>
    </source>
</evidence>
<feature type="domain" description="Fatty acid desaturase" evidence="2">
    <location>
        <begin position="74"/>
        <end position="334"/>
    </location>
</feature>
<keyword evidence="1" id="KW-0472">Membrane</keyword>
<keyword evidence="1" id="KW-1133">Transmembrane helix</keyword>
<evidence type="ECO:0000313" key="4">
    <source>
        <dbReference type="Proteomes" id="UP000644693"/>
    </source>
</evidence>
<dbReference type="AlphaFoldDB" id="A0A918XDX5"/>
<evidence type="ECO:0000313" key="3">
    <source>
        <dbReference type="EMBL" id="GHD27493.1"/>
    </source>
</evidence>
<evidence type="ECO:0000259" key="2">
    <source>
        <dbReference type="Pfam" id="PF00487"/>
    </source>
</evidence>
<keyword evidence="4" id="KW-1185">Reference proteome</keyword>
<feature type="transmembrane region" description="Helical" evidence="1">
    <location>
        <begin position="211"/>
        <end position="232"/>
    </location>
</feature>
<dbReference type="GO" id="GO:0006629">
    <property type="term" value="P:lipid metabolic process"/>
    <property type="evidence" value="ECO:0007669"/>
    <property type="project" value="InterPro"/>
</dbReference>
<protein>
    <submittedName>
        <fullName evidence="3">Fatty acid desaturase</fullName>
    </submittedName>
</protein>
<name>A0A918XDX5_9GAMM</name>
<comment type="caution">
    <text evidence="3">The sequence shown here is derived from an EMBL/GenBank/DDBJ whole genome shotgun (WGS) entry which is preliminary data.</text>
</comment>
<dbReference type="Proteomes" id="UP000644693">
    <property type="component" value="Unassembled WGS sequence"/>
</dbReference>
<feature type="transmembrane region" description="Helical" evidence="1">
    <location>
        <begin position="239"/>
        <end position="265"/>
    </location>
</feature>
<sequence length="349" mass="39996">MTAQMQEATPRRAATVSLDEQRVKRIVAGIRAEDQRLRAKYPILQRQNAIGLSILLFSLAGMIASGLAWYLGYLSAWISIPLSALFASLSHELEHDLIHRLYFRKQPLVQNIMMFVVWVMRPNTINPWYRRDIHFLHHKVSGNPEDLEERLVGNGIRNPILRLVVMADSFMGILLRVRVFQRETPRFGLVEIVNASFPVSTMYYVCWYVFLGYHAVMGGTALLGVSLSLPAWTAEVMSVLNLLVVVVIAPNVLRAFCLNVITSYMHYYGGVSGLMQQTQILRPWFLWPLQLFCFNFGSTHAIHHFVVNQPFYLRQMVAGAAHRVMRENGVRYNDLSTFVSGNRYQAIRH</sequence>
<dbReference type="InterPro" id="IPR005804">
    <property type="entry name" value="FA_desaturase_dom"/>
</dbReference>
<proteinExistence type="predicted"/>
<feature type="transmembrane region" description="Helical" evidence="1">
    <location>
        <begin position="285"/>
        <end position="306"/>
    </location>
</feature>
<reference evidence="3" key="2">
    <citation type="submission" date="2020-09" db="EMBL/GenBank/DDBJ databases">
        <authorList>
            <person name="Sun Q."/>
            <person name="Kim S."/>
        </authorList>
    </citation>
    <scope>NUCLEOTIDE SEQUENCE</scope>
    <source>
        <strain evidence="3">KCTC 23430</strain>
    </source>
</reference>
<dbReference type="RefSeq" id="WP_229802550.1">
    <property type="nucleotide sequence ID" value="NZ_BMYM01000001.1"/>
</dbReference>
<gene>
    <name evidence="3" type="ORF">GCM10007053_05870</name>
</gene>
<dbReference type="Pfam" id="PF00487">
    <property type="entry name" value="FA_desaturase"/>
    <property type="match status" value="1"/>
</dbReference>
<accession>A0A918XDX5</accession>
<dbReference type="EMBL" id="BMYM01000001">
    <property type="protein sequence ID" value="GHD27493.1"/>
    <property type="molecule type" value="Genomic_DNA"/>
</dbReference>
<organism evidence="3 4">
    <name type="scientific">Parahalioglobus pacificus</name>
    <dbReference type="NCBI Taxonomy" id="930806"/>
    <lineage>
        <taxon>Bacteria</taxon>
        <taxon>Pseudomonadati</taxon>
        <taxon>Pseudomonadota</taxon>
        <taxon>Gammaproteobacteria</taxon>
        <taxon>Cellvibrionales</taxon>
        <taxon>Halieaceae</taxon>
        <taxon>Parahalioglobus</taxon>
    </lineage>
</organism>
<keyword evidence="1" id="KW-0812">Transmembrane</keyword>